<proteinExistence type="predicted"/>
<dbReference type="Gene3D" id="3.40.50.10420">
    <property type="entry name" value="NagB/RpiA/CoA transferase-like"/>
    <property type="match status" value="1"/>
</dbReference>
<dbReference type="Pfam" id="PF02589">
    <property type="entry name" value="LUD_dom"/>
    <property type="match status" value="1"/>
</dbReference>
<organism evidence="2 3">
    <name type="scientific">Desulfomonile tiedjei</name>
    <dbReference type="NCBI Taxonomy" id="2358"/>
    <lineage>
        <taxon>Bacteria</taxon>
        <taxon>Pseudomonadati</taxon>
        <taxon>Thermodesulfobacteriota</taxon>
        <taxon>Desulfomonilia</taxon>
        <taxon>Desulfomonilales</taxon>
        <taxon>Desulfomonilaceae</taxon>
        <taxon>Desulfomonile</taxon>
    </lineage>
</organism>
<protein>
    <submittedName>
        <fullName evidence="2">LUD domain-containing protein</fullName>
    </submittedName>
</protein>
<dbReference type="PANTHER" id="PTHR43682:SF1">
    <property type="entry name" value="LACTATE UTILIZATION PROTEIN C"/>
    <property type="match status" value="1"/>
</dbReference>
<evidence type="ECO:0000313" key="3">
    <source>
        <dbReference type="Proteomes" id="UP000807825"/>
    </source>
</evidence>
<dbReference type="EMBL" id="JACRDE010000556">
    <property type="protein sequence ID" value="MBI5252044.1"/>
    <property type="molecule type" value="Genomic_DNA"/>
</dbReference>
<dbReference type="InterPro" id="IPR037171">
    <property type="entry name" value="NagB/RpiA_transferase-like"/>
</dbReference>
<dbReference type="InterPro" id="IPR024185">
    <property type="entry name" value="FTHF_cligase-like_sf"/>
</dbReference>
<dbReference type="SUPFAM" id="SSF100950">
    <property type="entry name" value="NagB/RpiA/CoA transferase-like"/>
    <property type="match status" value="1"/>
</dbReference>
<evidence type="ECO:0000313" key="2">
    <source>
        <dbReference type="EMBL" id="MBI5252044.1"/>
    </source>
</evidence>
<accession>A0A9D6Z5F4</accession>
<dbReference type="InterPro" id="IPR003741">
    <property type="entry name" value="LUD_dom"/>
</dbReference>
<feature type="domain" description="LUD" evidence="1">
    <location>
        <begin position="68"/>
        <end position="164"/>
    </location>
</feature>
<evidence type="ECO:0000259" key="1">
    <source>
        <dbReference type="Pfam" id="PF02589"/>
    </source>
</evidence>
<dbReference type="Proteomes" id="UP000807825">
    <property type="component" value="Unassembled WGS sequence"/>
</dbReference>
<comment type="caution">
    <text evidence="2">The sequence shown here is derived from an EMBL/GenBank/DDBJ whole genome shotgun (WGS) entry which is preliminary data.</text>
</comment>
<sequence>MTREELVNLFIENASKVSAETVRVTTDAELNGALTAILADTKSVFCQQDTAKEKSVVIPPDKRIDDYTGASVCIEEVAGAIAETGSLVCSSQGGKPIQAGLLPGHHVAIVSAENIYEKLDEYFGALGDSPPTNITLETGPSRTADIELTLTIGVHGPGRLTVIVY</sequence>
<name>A0A9D6Z5F4_9BACT</name>
<dbReference type="AlphaFoldDB" id="A0A9D6Z5F4"/>
<dbReference type="PANTHER" id="PTHR43682">
    <property type="entry name" value="LACTATE UTILIZATION PROTEIN C"/>
    <property type="match status" value="1"/>
</dbReference>
<gene>
    <name evidence="2" type="ORF">HY912_21325</name>
</gene>
<reference evidence="2" key="1">
    <citation type="submission" date="2020-07" db="EMBL/GenBank/DDBJ databases">
        <title>Huge and variable diversity of episymbiotic CPR bacteria and DPANN archaea in groundwater ecosystems.</title>
        <authorList>
            <person name="He C.Y."/>
            <person name="Keren R."/>
            <person name="Whittaker M."/>
            <person name="Farag I.F."/>
            <person name="Doudna J."/>
            <person name="Cate J.H.D."/>
            <person name="Banfield J.F."/>
        </authorList>
    </citation>
    <scope>NUCLEOTIDE SEQUENCE</scope>
    <source>
        <strain evidence="2">NC_groundwater_1664_Pr3_B-0.1um_52_9</strain>
    </source>
</reference>